<evidence type="ECO:0008006" key="4">
    <source>
        <dbReference type="Google" id="ProtNLM"/>
    </source>
</evidence>
<dbReference type="Pfam" id="PF00450">
    <property type="entry name" value="Peptidase_S10"/>
    <property type="match status" value="1"/>
</dbReference>
<dbReference type="InterPro" id="IPR029058">
    <property type="entry name" value="AB_hydrolase_fold"/>
</dbReference>
<gene>
    <name evidence="3" type="ORF">SVIM_LOCUS11960</name>
</gene>
<dbReference type="Gene3D" id="3.40.50.1820">
    <property type="entry name" value="alpha/beta hydrolase"/>
    <property type="match status" value="1"/>
</dbReference>
<evidence type="ECO:0000256" key="1">
    <source>
        <dbReference type="ARBA" id="ARBA00009431"/>
    </source>
</evidence>
<dbReference type="GO" id="GO:0006508">
    <property type="term" value="P:proteolysis"/>
    <property type="evidence" value="ECO:0007669"/>
    <property type="project" value="InterPro"/>
</dbReference>
<sequence>MGSQPWMIMVVICTTFMQISRSVDDKILSLPRQPPISFQQFSGYNHPASKPLVLWLNGGPGCSSIGIGAFSENGPFRPCGGGLLARND</sequence>
<comment type="similarity">
    <text evidence="1">Belongs to the peptidase S10 family.</text>
</comment>
<evidence type="ECO:0000313" key="3">
    <source>
        <dbReference type="EMBL" id="VFU21242.1"/>
    </source>
</evidence>
<dbReference type="PANTHER" id="PTHR11802">
    <property type="entry name" value="SERINE PROTEASE FAMILY S10 SERINE CARBOXYPEPTIDASE"/>
    <property type="match status" value="1"/>
</dbReference>
<dbReference type="InterPro" id="IPR001563">
    <property type="entry name" value="Peptidase_S10"/>
</dbReference>
<feature type="chain" id="PRO_5027073796" description="Peptidase S10 serine carboxypeptidase" evidence="2">
    <location>
        <begin position="23"/>
        <end position="88"/>
    </location>
</feature>
<dbReference type="EMBL" id="CAADRP010000002">
    <property type="protein sequence ID" value="VFU21242.1"/>
    <property type="molecule type" value="Genomic_DNA"/>
</dbReference>
<dbReference type="AlphaFoldDB" id="A0A6N2K5N6"/>
<feature type="signal peptide" evidence="2">
    <location>
        <begin position="1"/>
        <end position="22"/>
    </location>
</feature>
<organism evidence="3">
    <name type="scientific">Salix viminalis</name>
    <name type="common">Common osier</name>
    <name type="synonym">Basket willow</name>
    <dbReference type="NCBI Taxonomy" id="40686"/>
    <lineage>
        <taxon>Eukaryota</taxon>
        <taxon>Viridiplantae</taxon>
        <taxon>Streptophyta</taxon>
        <taxon>Embryophyta</taxon>
        <taxon>Tracheophyta</taxon>
        <taxon>Spermatophyta</taxon>
        <taxon>Magnoliopsida</taxon>
        <taxon>eudicotyledons</taxon>
        <taxon>Gunneridae</taxon>
        <taxon>Pentapetalae</taxon>
        <taxon>rosids</taxon>
        <taxon>fabids</taxon>
        <taxon>Malpighiales</taxon>
        <taxon>Salicaceae</taxon>
        <taxon>Saliceae</taxon>
        <taxon>Salix</taxon>
    </lineage>
</organism>
<dbReference type="PANTHER" id="PTHR11802:SF123">
    <property type="entry name" value="CARBOXYPEPTIDASE"/>
    <property type="match status" value="1"/>
</dbReference>
<dbReference type="GO" id="GO:0005773">
    <property type="term" value="C:vacuole"/>
    <property type="evidence" value="ECO:0007669"/>
    <property type="project" value="TreeGrafter"/>
</dbReference>
<name>A0A6N2K5N6_SALVM</name>
<proteinExistence type="inferred from homology"/>
<evidence type="ECO:0000256" key="2">
    <source>
        <dbReference type="SAM" id="SignalP"/>
    </source>
</evidence>
<protein>
    <recommendedName>
        <fullName evidence="4">Peptidase S10 serine carboxypeptidase</fullName>
    </recommendedName>
</protein>
<reference evidence="3" key="1">
    <citation type="submission" date="2019-03" db="EMBL/GenBank/DDBJ databases">
        <authorList>
            <person name="Mank J."/>
            <person name="Almeida P."/>
        </authorList>
    </citation>
    <scope>NUCLEOTIDE SEQUENCE</scope>
    <source>
        <strain evidence="3">78183</strain>
    </source>
</reference>
<accession>A0A6N2K5N6</accession>
<dbReference type="GO" id="GO:0004185">
    <property type="term" value="F:serine-type carboxypeptidase activity"/>
    <property type="evidence" value="ECO:0007669"/>
    <property type="project" value="InterPro"/>
</dbReference>
<keyword evidence="2" id="KW-0732">Signal</keyword>
<dbReference type="SUPFAM" id="SSF53474">
    <property type="entry name" value="alpha/beta-Hydrolases"/>
    <property type="match status" value="1"/>
</dbReference>